<dbReference type="GO" id="GO:0034386">
    <property type="term" value="F:4-aminobutyrate:2-oxoglutarate transaminase activity"/>
    <property type="evidence" value="ECO:0007669"/>
    <property type="project" value="UniProtKB-EC"/>
</dbReference>
<dbReference type="GO" id="GO:0030170">
    <property type="term" value="F:pyridoxal phosphate binding"/>
    <property type="evidence" value="ECO:0007669"/>
    <property type="project" value="InterPro"/>
</dbReference>
<comment type="similarity">
    <text evidence="4 16">Belongs to the class-III pyridoxal-phosphate-dependent aminotransferase family.</text>
</comment>
<proteinExistence type="inferred from homology"/>
<keyword evidence="8 17" id="KW-0808">Transferase</keyword>
<dbReference type="PANTHER" id="PTHR11986">
    <property type="entry name" value="AMINOTRANSFERASE CLASS III"/>
    <property type="match status" value="1"/>
</dbReference>
<dbReference type="SUPFAM" id="SSF53383">
    <property type="entry name" value="PLP-dependent transferases"/>
    <property type="match status" value="1"/>
</dbReference>
<evidence type="ECO:0000256" key="8">
    <source>
        <dbReference type="ARBA" id="ARBA00022679"/>
    </source>
</evidence>
<dbReference type="CDD" id="cd00610">
    <property type="entry name" value="OAT_like"/>
    <property type="match status" value="1"/>
</dbReference>
<evidence type="ECO:0000256" key="11">
    <source>
        <dbReference type="ARBA" id="ARBA00030204"/>
    </source>
</evidence>
<evidence type="ECO:0000313" key="17">
    <source>
        <dbReference type="EMBL" id="NLT80015.1"/>
    </source>
</evidence>
<evidence type="ECO:0000256" key="5">
    <source>
        <dbReference type="ARBA" id="ARBA00012876"/>
    </source>
</evidence>
<evidence type="ECO:0000256" key="2">
    <source>
        <dbReference type="ARBA" id="ARBA00001933"/>
    </source>
</evidence>
<dbReference type="EMBL" id="JAAXZR010000024">
    <property type="protein sequence ID" value="NLT80015.1"/>
    <property type="molecule type" value="Genomic_DNA"/>
</dbReference>
<comment type="caution">
    <text evidence="17">The sequence shown here is derived from an EMBL/GenBank/DDBJ whole genome shotgun (WGS) entry which is preliminary data.</text>
</comment>
<comment type="pathway">
    <text evidence="3">Amino-acid degradation; 4-aminobutanoate degradation.</text>
</comment>
<evidence type="ECO:0000256" key="15">
    <source>
        <dbReference type="ARBA" id="ARBA00050054"/>
    </source>
</evidence>
<dbReference type="InterPro" id="IPR015422">
    <property type="entry name" value="PyrdxlP-dep_Trfase_small"/>
</dbReference>
<evidence type="ECO:0000256" key="3">
    <source>
        <dbReference type="ARBA" id="ARBA00005176"/>
    </source>
</evidence>
<dbReference type="AlphaFoldDB" id="A0A971ICT7"/>
<dbReference type="InterPro" id="IPR004632">
    <property type="entry name" value="4NH2But_aminotransferase_bac"/>
</dbReference>
<keyword evidence="7 17" id="KW-0032">Aminotransferase</keyword>
<keyword evidence="9 16" id="KW-0663">Pyridoxal phosphate</keyword>
<dbReference type="Pfam" id="PF00202">
    <property type="entry name" value="Aminotran_3"/>
    <property type="match status" value="1"/>
</dbReference>
<dbReference type="InterPro" id="IPR050103">
    <property type="entry name" value="Class-III_PLP-dep_AT"/>
</dbReference>
<accession>A0A971ICT7</accession>
<dbReference type="FunFam" id="3.40.640.10:FF:000013">
    <property type="entry name" value="4-aminobutyrate aminotransferase"/>
    <property type="match status" value="1"/>
</dbReference>
<dbReference type="InterPro" id="IPR049704">
    <property type="entry name" value="Aminotrans_3_PPA_site"/>
</dbReference>
<dbReference type="GO" id="GO:0047298">
    <property type="term" value="F:(S)-3-amino-2-methylpropionate transaminase activity"/>
    <property type="evidence" value="ECO:0007669"/>
    <property type="project" value="UniProtKB-EC"/>
</dbReference>
<dbReference type="EC" id="2.6.1.19" evidence="6"/>
<dbReference type="PIRSF" id="PIRSF000521">
    <property type="entry name" value="Transaminase_4ab_Lys_Orn"/>
    <property type="match status" value="1"/>
</dbReference>
<comment type="cofactor">
    <cofactor evidence="2">
        <name>pyridoxal 5'-phosphate</name>
        <dbReference type="ChEBI" id="CHEBI:597326"/>
    </cofactor>
</comment>
<gene>
    <name evidence="17" type="primary">gabT</name>
    <name evidence="17" type="ORF">GXW98_07020</name>
</gene>
<comment type="catalytic activity">
    <reaction evidence="1">
        <text>(S)-3-amino-2-methylpropanoate + 2-oxoglutarate = 2-methyl-3-oxopropanoate + L-glutamate</text>
        <dbReference type="Rhea" id="RHEA:13993"/>
        <dbReference type="ChEBI" id="CHEBI:16810"/>
        <dbReference type="ChEBI" id="CHEBI:29985"/>
        <dbReference type="ChEBI" id="CHEBI:57700"/>
        <dbReference type="ChEBI" id="CHEBI:58655"/>
        <dbReference type="EC" id="2.6.1.22"/>
    </reaction>
</comment>
<dbReference type="GO" id="GO:0042802">
    <property type="term" value="F:identical protein binding"/>
    <property type="evidence" value="ECO:0007669"/>
    <property type="project" value="TreeGrafter"/>
</dbReference>
<evidence type="ECO:0000256" key="14">
    <source>
        <dbReference type="ARBA" id="ARBA00048021"/>
    </source>
</evidence>
<evidence type="ECO:0000313" key="18">
    <source>
        <dbReference type="Proteomes" id="UP000767327"/>
    </source>
</evidence>
<evidence type="ECO:0000256" key="9">
    <source>
        <dbReference type="ARBA" id="ARBA00022898"/>
    </source>
</evidence>
<dbReference type="NCBIfam" id="TIGR00700">
    <property type="entry name" value="GABAtrnsam"/>
    <property type="match status" value="1"/>
</dbReference>
<reference evidence="17" key="1">
    <citation type="journal article" date="2020" name="Biotechnol. Biofuels">
        <title>New insights from the biogas microbiome by comprehensive genome-resolved metagenomics of nearly 1600 species originating from multiple anaerobic digesters.</title>
        <authorList>
            <person name="Campanaro S."/>
            <person name="Treu L."/>
            <person name="Rodriguez-R L.M."/>
            <person name="Kovalovszki A."/>
            <person name="Ziels R.M."/>
            <person name="Maus I."/>
            <person name="Zhu X."/>
            <person name="Kougias P.G."/>
            <person name="Basile A."/>
            <person name="Luo G."/>
            <person name="Schluter A."/>
            <person name="Konstantinidis K.T."/>
            <person name="Angelidaki I."/>
        </authorList>
    </citation>
    <scope>NUCLEOTIDE SEQUENCE</scope>
    <source>
        <strain evidence="17">AS01afH2WH_6</strain>
    </source>
</reference>
<evidence type="ECO:0000256" key="1">
    <source>
        <dbReference type="ARBA" id="ARBA00001750"/>
    </source>
</evidence>
<dbReference type="EC" id="2.6.1.22" evidence="5"/>
<comment type="catalytic activity">
    <reaction evidence="14">
        <text>4-aminobutanoate + 2-oxoglutarate = succinate semialdehyde + L-glutamate</text>
        <dbReference type="Rhea" id="RHEA:23352"/>
        <dbReference type="ChEBI" id="CHEBI:16810"/>
        <dbReference type="ChEBI" id="CHEBI:29985"/>
        <dbReference type="ChEBI" id="CHEBI:57706"/>
        <dbReference type="ChEBI" id="CHEBI:59888"/>
        <dbReference type="EC" id="2.6.1.19"/>
    </reaction>
</comment>
<reference evidence="17" key="2">
    <citation type="submission" date="2020-01" db="EMBL/GenBank/DDBJ databases">
        <authorList>
            <person name="Campanaro S."/>
        </authorList>
    </citation>
    <scope>NUCLEOTIDE SEQUENCE</scope>
    <source>
        <strain evidence="17">AS01afH2WH_6</strain>
    </source>
</reference>
<organism evidence="17 18">
    <name type="scientific">Bifidobacterium crudilactis</name>
    <dbReference type="NCBI Taxonomy" id="327277"/>
    <lineage>
        <taxon>Bacteria</taxon>
        <taxon>Bacillati</taxon>
        <taxon>Actinomycetota</taxon>
        <taxon>Actinomycetes</taxon>
        <taxon>Bifidobacteriales</taxon>
        <taxon>Bifidobacteriaceae</taxon>
        <taxon>Bifidobacterium</taxon>
    </lineage>
</organism>
<evidence type="ECO:0000256" key="6">
    <source>
        <dbReference type="ARBA" id="ARBA00012912"/>
    </source>
</evidence>
<evidence type="ECO:0000256" key="16">
    <source>
        <dbReference type="RuleBase" id="RU003560"/>
    </source>
</evidence>
<evidence type="ECO:0000256" key="13">
    <source>
        <dbReference type="ARBA" id="ARBA00031787"/>
    </source>
</evidence>
<protein>
    <recommendedName>
        <fullName evidence="12">(S)-3-amino-2-methylpropionate transaminase</fullName>
        <ecNumber evidence="6">2.6.1.19</ecNumber>
        <ecNumber evidence="5">2.6.1.22</ecNumber>
    </recommendedName>
    <alternativeName>
        <fullName evidence="13">GABA aminotransferase</fullName>
    </alternativeName>
    <alternativeName>
        <fullName evidence="11">Gamma-amino-N-butyrate transaminase</fullName>
    </alternativeName>
    <alternativeName>
        <fullName evidence="15">Glutamate:succinic semialdehyde transaminase</fullName>
    </alternativeName>
    <alternativeName>
        <fullName evidence="10">L-AIBAT</fullName>
    </alternativeName>
</protein>
<dbReference type="Proteomes" id="UP000767327">
    <property type="component" value="Unassembled WGS sequence"/>
</dbReference>
<evidence type="ECO:0000256" key="7">
    <source>
        <dbReference type="ARBA" id="ARBA00022576"/>
    </source>
</evidence>
<dbReference type="NCBIfam" id="NF004714">
    <property type="entry name" value="PRK06058.1"/>
    <property type="match status" value="1"/>
</dbReference>
<name>A0A971ICT7_9BIFI</name>
<dbReference type="InterPro" id="IPR015424">
    <property type="entry name" value="PyrdxlP-dep_Trfase"/>
</dbReference>
<dbReference type="InterPro" id="IPR005814">
    <property type="entry name" value="Aminotrans_3"/>
</dbReference>
<evidence type="ECO:0000256" key="10">
    <source>
        <dbReference type="ARBA" id="ARBA00029760"/>
    </source>
</evidence>
<dbReference type="PANTHER" id="PTHR11986:SF58">
    <property type="entry name" value="LEUCINE_METHIONINE RACEMASE"/>
    <property type="match status" value="1"/>
</dbReference>
<evidence type="ECO:0000256" key="12">
    <source>
        <dbReference type="ARBA" id="ARBA00030857"/>
    </source>
</evidence>
<dbReference type="PROSITE" id="PS00600">
    <property type="entry name" value="AA_TRANSFER_CLASS_3"/>
    <property type="match status" value="1"/>
</dbReference>
<evidence type="ECO:0000256" key="4">
    <source>
        <dbReference type="ARBA" id="ARBA00008954"/>
    </source>
</evidence>
<dbReference type="InterPro" id="IPR015421">
    <property type="entry name" value="PyrdxlP-dep_Trfase_major"/>
</dbReference>
<dbReference type="Gene3D" id="3.40.640.10">
    <property type="entry name" value="Type I PLP-dependent aspartate aminotransferase-like (Major domain)"/>
    <property type="match status" value="1"/>
</dbReference>
<sequence length="461" mass="48527">MTVMSTDSFSATPISTVSDIPQRARELRTSIPGPKSQALTTRHHQVVSAGVGAYMPIFAQSASGSTITDVDGNRFIDLAAGIAVTGVGNAAPEVVEAVQTAVAKLTHTNFATTPYESYVEVCEKLAEHTPGDFPKKSVLLNSGAEAVENAVKIARKYTGRSAVIVMENAFHGRTNLTMAMTTKSSPYKRGFGAFAPDIYPVPYSYPLRDAFGSDGVAAAKASIEKIELLVGHENVAAIIAEPLQGEGGFIVPAEGFLKTLSEWAHEHGVLYVSDEIQSGFCRTGEWFASDHFAVVPDLITTAKALGGGMPISAVTGRAEIMDSVQPGGIGGTYGGNPVSCAAALAAISIMESKDLNERSRHISSVIASSLNPLVESLDTVAEVRGLGAMQAIEFVESGSMRPNKPLVARIVAKAMQAGLIMLTCGINGNVIRLLPPLVITDDELNEALDVLKAIIIEESAR</sequence>
<dbReference type="Gene3D" id="3.90.1150.10">
    <property type="entry name" value="Aspartate Aminotransferase, domain 1"/>
    <property type="match status" value="1"/>
</dbReference>
<dbReference type="GO" id="GO:0009448">
    <property type="term" value="P:gamma-aminobutyric acid metabolic process"/>
    <property type="evidence" value="ECO:0007669"/>
    <property type="project" value="InterPro"/>
</dbReference>